<organism evidence="1 2">
    <name type="scientific">Mycobacterium phage Apocalypse</name>
    <dbReference type="NCBI Taxonomy" id="2027890"/>
    <lineage>
        <taxon>Viruses</taxon>
        <taxon>Duplodnaviria</taxon>
        <taxon>Heunggongvirae</taxon>
        <taxon>Uroviricota</taxon>
        <taxon>Caudoviricetes</taxon>
        <taxon>Weiservirinae</taxon>
        <taxon>Anayavirus</taxon>
        <taxon>Anayavirus apocalypse</taxon>
    </lineage>
</organism>
<reference evidence="1 2" key="1">
    <citation type="submission" date="2017-08" db="EMBL/GenBank/DDBJ databases">
        <authorList>
            <person name="Loney R.E."/>
            <person name="Wentworth H.A."/>
            <person name="Hanna I.R."/>
            <person name="Delesalle V.A."/>
            <person name="Grose J."/>
            <person name="Hope S."/>
            <person name="Breakwell D."/>
            <person name="Garlena R.A."/>
            <person name="Russell D.A."/>
            <person name="Pope W.H."/>
            <person name="Jacobs-Sera D."/>
            <person name="Hendrix R.W."/>
            <person name="Hatfull G.F."/>
        </authorList>
    </citation>
    <scope>NUCLEOTIDE SEQUENCE [LARGE SCALE GENOMIC DNA]</scope>
</reference>
<name>A0A249XLQ7_9CAUD</name>
<gene>
    <name evidence="1" type="ORF">SEA_APOCALYPSE_39</name>
</gene>
<sequence length="229" mass="25238">MTEYTKAEAKAADRVLAKLTSAYFDAQDAWERAADRLHGAAADNKTAYGWKMTHETALAEAQKRAADESIVRFNREGIERAVAAYGPALDAYRAANAAIDEHEAANYKGWQRFFLVPDGHIHASRACGSLRITTKIGWLPELSGETEAEAVAAHGAMLCTRCFPTAPVEYTRGKDAPADQCPGSGKRYVEGTKTDPRRRTVYGECQHCHVPQVITMYGVTRKHKLPKVK</sequence>
<dbReference type="Proteomes" id="UP000222083">
    <property type="component" value="Segment"/>
</dbReference>
<evidence type="ECO:0000313" key="1">
    <source>
        <dbReference type="EMBL" id="ASZ72666.1"/>
    </source>
</evidence>
<keyword evidence="2" id="KW-1185">Reference proteome</keyword>
<dbReference type="EMBL" id="MF668267">
    <property type="protein sequence ID" value="ASZ72666.1"/>
    <property type="molecule type" value="Genomic_DNA"/>
</dbReference>
<protein>
    <submittedName>
        <fullName evidence="1">Uncharacterized protein</fullName>
    </submittedName>
</protein>
<evidence type="ECO:0000313" key="2">
    <source>
        <dbReference type="Proteomes" id="UP000222083"/>
    </source>
</evidence>
<proteinExistence type="predicted"/>
<accession>A0A249XLQ7</accession>